<dbReference type="InterPro" id="IPR036188">
    <property type="entry name" value="FAD/NAD-bd_sf"/>
</dbReference>
<dbReference type="SUPFAM" id="SSF51905">
    <property type="entry name" value="FAD/NAD(P)-binding domain"/>
    <property type="match status" value="1"/>
</dbReference>
<dbReference type="InterPro" id="IPR002938">
    <property type="entry name" value="FAD-bd"/>
</dbReference>
<dbReference type="Pfam" id="PF01494">
    <property type="entry name" value="FAD_binding_3"/>
    <property type="match status" value="1"/>
</dbReference>
<feature type="region of interest" description="Disordered" evidence="1">
    <location>
        <begin position="1"/>
        <end position="29"/>
    </location>
</feature>
<dbReference type="PANTHER" id="PTHR42685">
    <property type="entry name" value="GERANYLGERANYL DIPHOSPHATE REDUCTASE"/>
    <property type="match status" value="1"/>
</dbReference>
<keyword evidence="4" id="KW-1185">Reference proteome</keyword>
<feature type="domain" description="FAD-binding" evidence="2">
    <location>
        <begin position="38"/>
        <end position="316"/>
    </location>
</feature>
<protein>
    <submittedName>
        <fullName evidence="3">NAD(P)/FAD-dependent oxidoreductase</fullName>
    </submittedName>
</protein>
<evidence type="ECO:0000259" key="2">
    <source>
        <dbReference type="Pfam" id="PF01494"/>
    </source>
</evidence>
<dbReference type="PANTHER" id="PTHR42685:SF19">
    <property type="entry name" value="POSSIBLE OXIDOREDUCTASE"/>
    <property type="match status" value="1"/>
</dbReference>
<gene>
    <name evidence="3" type="ORF">DY240_01405</name>
</gene>
<dbReference type="AlphaFoldDB" id="A0A418KXW2"/>
<dbReference type="OrthoDB" id="113955at2"/>
<sequence length="381" mass="40290">MDHGCGVHRAQRRPAHRPPLGRERRSRGTGPRAVAVIDVIVAGGGPAGLTAALHAARRGLEVVVYEPRTGPIDKACGEGLMPGAVAALEELGVRPDGRPLRGIRYVSGSRSAVADFRAGPGRGVRRTVLHAALRQAVADAGVTVLPAAVNGLVQRTDAVEVDGVRARYLVAADGLHSPIRRRLGLDVAVTTARRFGLRRHVCVAPWTEYVEVHWAPAAEAYVTPVGPDLVGIAVLTTARAPFDAHLAAFPELRERIGGRPLTTAVRGAGPLRQRSRRRVAGRTLLVGDAAGYVDALTGEGVALGMAQARAAIAALAVGRPDEYEAAWRRLTWRYELLTRTLLRATATAPGRRALVPLAVALPRVFGAAVNVLARPAREGAE</sequence>
<reference evidence="3 4" key="1">
    <citation type="submission" date="2018-09" db="EMBL/GenBank/DDBJ databases">
        <title>Isolation, diversity and antifungal activity of actinobacteria from wheat.</title>
        <authorList>
            <person name="Han C."/>
        </authorList>
    </citation>
    <scope>NUCLEOTIDE SEQUENCE [LARGE SCALE GENOMIC DNA]</scope>
    <source>
        <strain evidence="3 4">NEAU-YY265</strain>
    </source>
</reference>
<dbReference type="InterPro" id="IPR050407">
    <property type="entry name" value="Geranylgeranyl_reductase"/>
</dbReference>
<name>A0A418KXW2_9ACTN</name>
<accession>A0A418KXW2</accession>
<comment type="caution">
    <text evidence="3">The sequence shown here is derived from an EMBL/GenBank/DDBJ whole genome shotgun (WGS) entry which is preliminary data.</text>
</comment>
<dbReference type="PRINTS" id="PR00420">
    <property type="entry name" value="RNGMNOXGNASE"/>
</dbReference>
<dbReference type="Proteomes" id="UP000284057">
    <property type="component" value="Unassembled WGS sequence"/>
</dbReference>
<dbReference type="EMBL" id="QUAL01000015">
    <property type="protein sequence ID" value="RIQ36929.1"/>
    <property type="molecule type" value="Genomic_DNA"/>
</dbReference>
<evidence type="ECO:0000313" key="4">
    <source>
        <dbReference type="Proteomes" id="UP000284057"/>
    </source>
</evidence>
<dbReference type="Gene3D" id="3.50.50.60">
    <property type="entry name" value="FAD/NAD(P)-binding domain"/>
    <property type="match status" value="1"/>
</dbReference>
<evidence type="ECO:0000313" key="3">
    <source>
        <dbReference type="EMBL" id="RIQ36929.1"/>
    </source>
</evidence>
<proteinExistence type="predicted"/>
<dbReference type="GO" id="GO:0071949">
    <property type="term" value="F:FAD binding"/>
    <property type="evidence" value="ECO:0007669"/>
    <property type="project" value="InterPro"/>
</dbReference>
<evidence type="ECO:0000256" key="1">
    <source>
        <dbReference type="SAM" id="MobiDB-lite"/>
    </source>
</evidence>
<organism evidence="3 4">
    <name type="scientific">Jiangella rhizosphaerae</name>
    <dbReference type="NCBI Taxonomy" id="2293569"/>
    <lineage>
        <taxon>Bacteria</taxon>
        <taxon>Bacillati</taxon>
        <taxon>Actinomycetota</taxon>
        <taxon>Actinomycetes</taxon>
        <taxon>Jiangellales</taxon>
        <taxon>Jiangellaceae</taxon>
        <taxon>Jiangella</taxon>
    </lineage>
</organism>